<evidence type="ECO:0000256" key="8">
    <source>
        <dbReference type="ARBA" id="ARBA00022490"/>
    </source>
</evidence>
<dbReference type="GO" id="GO:0000287">
    <property type="term" value="F:magnesium ion binding"/>
    <property type="evidence" value="ECO:0007669"/>
    <property type="project" value="UniProtKB-UniRule"/>
</dbReference>
<evidence type="ECO:0000256" key="2">
    <source>
        <dbReference type="ARBA" id="ARBA00001946"/>
    </source>
</evidence>
<dbReference type="Gene3D" id="3.30.70.120">
    <property type="match status" value="1"/>
</dbReference>
<evidence type="ECO:0000256" key="18">
    <source>
        <dbReference type="HAMAP-Rule" id="MF_00079"/>
    </source>
</evidence>
<evidence type="ECO:0000256" key="16">
    <source>
        <dbReference type="ARBA" id="ARBA00023102"/>
    </source>
</evidence>
<evidence type="ECO:0000256" key="14">
    <source>
        <dbReference type="ARBA" id="ARBA00022840"/>
    </source>
</evidence>
<evidence type="ECO:0000256" key="5">
    <source>
        <dbReference type="ARBA" id="ARBA00007955"/>
    </source>
</evidence>
<sequence>MKKILKLGIPKGSLEQATIELFKKAGFNIVASSRSYTPYCDDPEMSCRLIRAQEMPRYVEMGKLDAGLTGKDWIMECGAKVKEVEDLTYAKSGFTAVRWVLAVPINSPIRKVKDLNNKKIATEVVNVVNRFLKGKGVRADVEFSWGATEAKVPDLADAIVELTETGSSLAANNLRIVDTVLESTTRLIANPGSWKDAWKKKKIENLSILLKGALLAGEKVGLKMNVSRENLAMVLKILPAMKNPTVSSLTKGDWVALEVIVDEKQVREIIPALKRAGAEGIIEYPLNKVIP</sequence>
<name>A0A2M7S979_9BACT</name>
<comment type="function">
    <text evidence="17 18">Catalyzes the condensation of ATP and 5-phosphoribose 1-diphosphate to form N'-(5'-phosphoribosyl)-ATP (PR-ATP). Has a crucial role in the pathway because the rate of histidine biosynthesis seems to be controlled primarily by regulation of HisG enzymatic activity.</text>
</comment>
<comment type="activity regulation">
    <text evidence="18">Feedback inhibited by histidine.</text>
</comment>
<evidence type="ECO:0000256" key="3">
    <source>
        <dbReference type="ARBA" id="ARBA00004496"/>
    </source>
</evidence>
<dbReference type="EMBL" id="PFMR01000212">
    <property type="protein sequence ID" value="PIZ16086.1"/>
    <property type="molecule type" value="Genomic_DNA"/>
</dbReference>
<comment type="subcellular location">
    <subcellularLocation>
        <location evidence="3 18">Cytoplasm</location>
    </subcellularLocation>
</comment>
<keyword evidence="14 18" id="KW-0067">ATP-binding</keyword>
<evidence type="ECO:0000256" key="9">
    <source>
        <dbReference type="ARBA" id="ARBA00022605"/>
    </source>
</evidence>
<evidence type="ECO:0000256" key="7">
    <source>
        <dbReference type="ARBA" id="ARBA00020998"/>
    </source>
</evidence>
<dbReference type="AlphaFoldDB" id="A0A2M7S979"/>
<keyword evidence="9 18" id="KW-0028">Amino-acid biosynthesis</keyword>
<feature type="domain" description="Histidine biosynthesis HisG C-terminal" evidence="20">
    <location>
        <begin position="216"/>
        <end position="288"/>
    </location>
</feature>
<gene>
    <name evidence="18" type="primary">hisG</name>
    <name evidence="21" type="ORF">COY52_08105</name>
</gene>
<evidence type="ECO:0000256" key="12">
    <source>
        <dbReference type="ARBA" id="ARBA00022723"/>
    </source>
</evidence>
<keyword evidence="13 18" id="KW-0547">Nucleotide-binding</keyword>
<dbReference type="InterPro" id="IPR001348">
    <property type="entry name" value="ATP_PRibTrfase_HisG"/>
</dbReference>
<evidence type="ECO:0000259" key="19">
    <source>
        <dbReference type="Pfam" id="PF01634"/>
    </source>
</evidence>
<dbReference type="CDD" id="cd13593">
    <property type="entry name" value="PBP2_HisGL3"/>
    <property type="match status" value="1"/>
</dbReference>
<evidence type="ECO:0000259" key="20">
    <source>
        <dbReference type="Pfam" id="PF08029"/>
    </source>
</evidence>
<dbReference type="InterPro" id="IPR020621">
    <property type="entry name" value="ATP-PRT_HisG_long"/>
</dbReference>
<organism evidence="21 22">
    <name type="scientific">Candidatus Desantisbacteria bacterium CG_4_10_14_0_8_um_filter_48_22</name>
    <dbReference type="NCBI Taxonomy" id="1974543"/>
    <lineage>
        <taxon>Bacteria</taxon>
        <taxon>Candidatus Desantisiibacteriota</taxon>
    </lineage>
</organism>
<proteinExistence type="inferred from homology"/>
<dbReference type="Pfam" id="PF08029">
    <property type="entry name" value="HisG_C"/>
    <property type="match status" value="1"/>
</dbReference>
<evidence type="ECO:0000256" key="13">
    <source>
        <dbReference type="ARBA" id="ARBA00022741"/>
    </source>
</evidence>
<keyword evidence="15 18" id="KW-0460">Magnesium</keyword>
<dbReference type="GO" id="GO:0005737">
    <property type="term" value="C:cytoplasm"/>
    <property type="evidence" value="ECO:0007669"/>
    <property type="project" value="UniProtKB-SubCell"/>
</dbReference>
<dbReference type="GO" id="GO:0000105">
    <property type="term" value="P:L-histidine biosynthetic process"/>
    <property type="evidence" value="ECO:0007669"/>
    <property type="project" value="UniProtKB-UniRule"/>
</dbReference>
<dbReference type="Pfam" id="PF01634">
    <property type="entry name" value="HisG"/>
    <property type="match status" value="1"/>
</dbReference>
<feature type="domain" description="ATP phosphoribosyltransferase catalytic" evidence="19">
    <location>
        <begin position="51"/>
        <end position="210"/>
    </location>
</feature>
<keyword evidence="8 18" id="KW-0963">Cytoplasm</keyword>
<dbReference type="InterPro" id="IPR011322">
    <property type="entry name" value="N-reg_PII-like_a/b"/>
</dbReference>
<evidence type="ECO:0000256" key="11">
    <source>
        <dbReference type="ARBA" id="ARBA00022679"/>
    </source>
</evidence>
<dbReference type="UniPathway" id="UPA00031">
    <property type="reaction ID" value="UER00006"/>
</dbReference>
<reference evidence="22" key="1">
    <citation type="submission" date="2017-09" db="EMBL/GenBank/DDBJ databases">
        <title>Depth-based differentiation of microbial function through sediment-hosted aquifers and enrichment of novel symbionts in the deep terrestrial subsurface.</title>
        <authorList>
            <person name="Probst A.J."/>
            <person name="Ladd B."/>
            <person name="Jarett J.K."/>
            <person name="Geller-Mcgrath D.E."/>
            <person name="Sieber C.M.K."/>
            <person name="Emerson J.B."/>
            <person name="Anantharaman K."/>
            <person name="Thomas B.C."/>
            <person name="Malmstrom R."/>
            <person name="Stieglmeier M."/>
            <person name="Klingl A."/>
            <person name="Woyke T."/>
            <person name="Ryan C.M."/>
            <person name="Banfield J.F."/>
        </authorList>
    </citation>
    <scope>NUCLEOTIDE SEQUENCE [LARGE SCALE GENOMIC DNA]</scope>
</reference>
<evidence type="ECO:0000313" key="21">
    <source>
        <dbReference type="EMBL" id="PIZ16086.1"/>
    </source>
</evidence>
<accession>A0A2M7S979</accession>
<dbReference type="PANTHER" id="PTHR21403:SF10">
    <property type="entry name" value="ATP PHOSPHORIBOSYLTRANSFERASE"/>
    <property type="match status" value="1"/>
</dbReference>
<evidence type="ECO:0000313" key="22">
    <source>
        <dbReference type="Proteomes" id="UP000229307"/>
    </source>
</evidence>
<comment type="catalytic activity">
    <reaction evidence="1 18">
        <text>1-(5-phospho-beta-D-ribosyl)-ATP + diphosphate = 5-phospho-alpha-D-ribose 1-diphosphate + ATP</text>
        <dbReference type="Rhea" id="RHEA:18473"/>
        <dbReference type="ChEBI" id="CHEBI:30616"/>
        <dbReference type="ChEBI" id="CHEBI:33019"/>
        <dbReference type="ChEBI" id="CHEBI:58017"/>
        <dbReference type="ChEBI" id="CHEBI:73183"/>
        <dbReference type="EC" id="2.4.2.17"/>
    </reaction>
</comment>
<evidence type="ECO:0000256" key="17">
    <source>
        <dbReference type="ARBA" id="ARBA00024861"/>
    </source>
</evidence>
<keyword evidence="16 18" id="KW-0368">Histidine biosynthesis</keyword>
<dbReference type="GO" id="GO:0005524">
    <property type="term" value="F:ATP binding"/>
    <property type="evidence" value="ECO:0007669"/>
    <property type="project" value="UniProtKB-KW"/>
</dbReference>
<dbReference type="NCBIfam" id="TIGR03455">
    <property type="entry name" value="HisG_C-term"/>
    <property type="match status" value="1"/>
</dbReference>
<dbReference type="GO" id="GO:0003879">
    <property type="term" value="F:ATP phosphoribosyltransferase activity"/>
    <property type="evidence" value="ECO:0007669"/>
    <property type="project" value="UniProtKB-UniRule"/>
</dbReference>
<dbReference type="EC" id="2.4.2.17" evidence="6 18"/>
<evidence type="ECO:0000256" key="10">
    <source>
        <dbReference type="ARBA" id="ARBA00022676"/>
    </source>
</evidence>
<dbReference type="FunFam" id="3.30.70.120:FF:000002">
    <property type="entry name" value="ATP phosphoribosyltransferase"/>
    <property type="match status" value="1"/>
</dbReference>
<dbReference type="InterPro" id="IPR013820">
    <property type="entry name" value="ATP_PRibTrfase_cat"/>
</dbReference>
<keyword evidence="11 18" id="KW-0808">Transferase</keyword>
<dbReference type="PANTHER" id="PTHR21403">
    <property type="entry name" value="ATP PHOSPHORIBOSYLTRANSFERASE ATP-PRTASE"/>
    <property type="match status" value="1"/>
</dbReference>
<evidence type="ECO:0000256" key="1">
    <source>
        <dbReference type="ARBA" id="ARBA00000915"/>
    </source>
</evidence>
<comment type="cofactor">
    <cofactor evidence="2 18">
        <name>Mg(2+)</name>
        <dbReference type="ChEBI" id="CHEBI:18420"/>
    </cofactor>
</comment>
<dbReference type="HAMAP" id="MF_00079">
    <property type="entry name" value="HisG_Long"/>
    <property type="match status" value="1"/>
</dbReference>
<protein>
    <recommendedName>
        <fullName evidence="7 18">ATP phosphoribosyltransferase</fullName>
        <shortName evidence="18">ATP-PRT</shortName>
        <shortName evidence="18">ATP-PRTase</shortName>
        <ecNumber evidence="6 18">2.4.2.17</ecNumber>
    </recommendedName>
</protein>
<dbReference type="InterPro" id="IPR013115">
    <property type="entry name" value="HisG_C"/>
</dbReference>
<keyword evidence="10 18" id="KW-0328">Glycosyltransferase</keyword>
<evidence type="ECO:0000256" key="4">
    <source>
        <dbReference type="ARBA" id="ARBA00004667"/>
    </source>
</evidence>
<keyword evidence="12 18" id="KW-0479">Metal-binding</keyword>
<dbReference type="NCBIfam" id="TIGR00070">
    <property type="entry name" value="hisG"/>
    <property type="match status" value="1"/>
</dbReference>
<comment type="pathway">
    <text evidence="4 18">Amino-acid biosynthesis; L-histidine biosynthesis; L-histidine from 5-phospho-alpha-D-ribose 1-diphosphate: step 1/9.</text>
</comment>
<evidence type="ECO:0000256" key="15">
    <source>
        <dbReference type="ARBA" id="ARBA00022842"/>
    </source>
</evidence>
<comment type="caution">
    <text evidence="21">The sequence shown here is derived from an EMBL/GenBank/DDBJ whole genome shotgun (WGS) entry which is preliminary data.</text>
</comment>
<dbReference type="SUPFAM" id="SSF53850">
    <property type="entry name" value="Periplasmic binding protein-like II"/>
    <property type="match status" value="1"/>
</dbReference>
<comment type="similarity">
    <text evidence="5 18">Belongs to the ATP phosphoribosyltransferase family. Long subfamily.</text>
</comment>
<evidence type="ECO:0000256" key="6">
    <source>
        <dbReference type="ARBA" id="ARBA00011946"/>
    </source>
</evidence>
<dbReference type="Proteomes" id="UP000229307">
    <property type="component" value="Unassembled WGS sequence"/>
</dbReference>
<dbReference type="InterPro" id="IPR015867">
    <property type="entry name" value="N-reg_PII/ATP_PRibTrfase_C"/>
</dbReference>
<dbReference type="Gene3D" id="3.40.190.10">
    <property type="entry name" value="Periplasmic binding protein-like II"/>
    <property type="match status" value="2"/>
</dbReference>
<dbReference type="SUPFAM" id="SSF54913">
    <property type="entry name" value="GlnB-like"/>
    <property type="match status" value="1"/>
</dbReference>